<accession>A0ABY0CQQ0</accession>
<comment type="caution">
    <text evidence="2">The sequence shown here is derived from an EMBL/GenBank/DDBJ whole genome shotgun (WGS) entry which is preliminary data.</text>
</comment>
<proteinExistence type="predicted"/>
<feature type="region of interest" description="Disordered" evidence="1">
    <location>
        <begin position="160"/>
        <end position="184"/>
    </location>
</feature>
<protein>
    <submittedName>
        <fullName evidence="2">Uncharacterized protein</fullName>
    </submittedName>
</protein>
<evidence type="ECO:0000313" key="2">
    <source>
        <dbReference type="EMBL" id="RVU42817.1"/>
    </source>
</evidence>
<reference evidence="2 3" key="1">
    <citation type="submission" date="2019-01" db="EMBL/GenBank/DDBJ databases">
        <title>Lujinxingia litoralis gen. nov., sp. nov. and Lujinxingia sediminis gen. nov., sp. nov., new members in the order Bradymonadales, isolated from coastal sediment.</title>
        <authorList>
            <person name="Li C.-M."/>
        </authorList>
    </citation>
    <scope>NUCLEOTIDE SEQUENCE [LARGE SCALE GENOMIC DNA]</scope>
    <source>
        <strain evidence="2 3">SEH01</strain>
    </source>
</reference>
<dbReference type="EMBL" id="SADD01000009">
    <property type="protein sequence ID" value="RVU42817.1"/>
    <property type="molecule type" value="Genomic_DNA"/>
</dbReference>
<keyword evidence="3" id="KW-1185">Reference proteome</keyword>
<evidence type="ECO:0000256" key="1">
    <source>
        <dbReference type="SAM" id="MobiDB-lite"/>
    </source>
</evidence>
<name>A0ABY0CQQ0_9DELT</name>
<sequence>MTDEPCRNDRVCCEGVCAEREACFGECVSPLENANETLSIGLEADEFYGRFVRGEAEEAAVGYGVIPEQSSSGFNVHLFLFECGGATVLYEEGFLGHGFNPYGDFGGGESHKTRIETGWSIEGERVVVGEVLDCVGQMSGEASYSMSCILVNAVGSPKAVGGSASLRPEASVPSPDDEEFADFQ</sequence>
<feature type="compositionally biased region" description="Acidic residues" evidence="1">
    <location>
        <begin position="175"/>
        <end position="184"/>
    </location>
</feature>
<evidence type="ECO:0000313" key="3">
    <source>
        <dbReference type="Proteomes" id="UP000282926"/>
    </source>
</evidence>
<dbReference type="Proteomes" id="UP000282926">
    <property type="component" value="Unassembled WGS sequence"/>
</dbReference>
<organism evidence="2 3">
    <name type="scientific">Lujinxingia sediminis</name>
    <dbReference type="NCBI Taxonomy" id="2480984"/>
    <lineage>
        <taxon>Bacteria</taxon>
        <taxon>Deltaproteobacteria</taxon>
        <taxon>Bradymonadales</taxon>
        <taxon>Lujinxingiaceae</taxon>
        <taxon>Lujinxingia</taxon>
    </lineage>
</organism>
<gene>
    <name evidence="2" type="ORF">EA187_15010</name>
</gene>
<dbReference type="RefSeq" id="WP_127780784.1">
    <property type="nucleotide sequence ID" value="NZ_SADD01000009.1"/>
</dbReference>